<dbReference type="AlphaFoldDB" id="A0A2V5HQ26"/>
<protein>
    <submittedName>
        <fullName evidence="1">Uncharacterized protein</fullName>
    </submittedName>
</protein>
<organism evidence="1 2">
    <name type="scientific">Aspergillus violaceofuscus (strain CBS 115571)</name>
    <dbReference type="NCBI Taxonomy" id="1450538"/>
    <lineage>
        <taxon>Eukaryota</taxon>
        <taxon>Fungi</taxon>
        <taxon>Dikarya</taxon>
        <taxon>Ascomycota</taxon>
        <taxon>Pezizomycotina</taxon>
        <taxon>Eurotiomycetes</taxon>
        <taxon>Eurotiomycetidae</taxon>
        <taxon>Eurotiales</taxon>
        <taxon>Aspergillaceae</taxon>
        <taxon>Aspergillus</taxon>
    </lineage>
</organism>
<keyword evidence="2" id="KW-1185">Reference proteome</keyword>
<dbReference type="Proteomes" id="UP000249829">
    <property type="component" value="Unassembled WGS sequence"/>
</dbReference>
<accession>A0A2V5HQ26</accession>
<proteinExistence type="predicted"/>
<name>A0A2V5HQ26_ASPV1</name>
<reference evidence="1 2" key="1">
    <citation type="submission" date="2018-02" db="EMBL/GenBank/DDBJ databases">
        <title>The genomes of Aspergillus section Nigri reveals drivers in fungal speciation.</title>
        <authorList>
            <consortium name="DOE Joint Genome Institute"/>
            <person name="Vesth T.C."/>
            <person name="Nybo J."/>
            <person name="Theobald S."/>
            <person name="Brandl J."/>
            <person name="Frisvad J.C."/>
            <person name="Nielsen K.F."/>
            <person name="Lyhne E.K."/>
            <person name="Kogle M.E."/>
            <person name="Kuo A."/>
            <person name="Riley R."/>
            <person name="Clum A."/>
            <person name="Nolan M."/>
            <person name="Lipzen A."/>
            <person name="Salamov A."/>
            <person name="Henrissat B."/>
            <person name="Wiebenga A."/>
            <person name="De vries R.P."/>
            <person name="Grigoriev I.V."/>
            <person name="Mortensen U.H."/>
            <person name="Andersen M.R."/>
            <person name="Baker S.E."/>
        </authorList>
    </citation>
    <scope>NUCLEOTIDE SEQUENCE [LARGE SCALE GENOMIC DNA]</scope>
    <source>
        <strain evidence="1 2">CBS 115571</strain>
    </source>
</reference>
<sequence length="105" mass="11874">MRATQTYSMELRTKHRSKRHNVARITAGVRNIANETTPTTGSCSVFRHALGERPGVTLPIEYAGSGQAFAMLSDDMVHPRQVRAELHGLFLLRTIYVVLRFRDSF</sequence>
<evidence type="ECO:0000313" key="2">
    <source>
        <dbReference type="Proteomes" id="UP000249829"/>
    </source>
</evidence>
<evidence type="ECO:0000313" key="1">
    <source>
        <dbReference type="EMBL" id="PYI18360.1"/>
    </source>
</evidence>
<dbReference type="EMBL" id="KZ825145">
    <property type="protein sequence ID" value="PYI18360.1"/>
    <property type="molecule type" value="Genomic_DNA"/>
</dbReference>
<gene>
    <name evidence="1" type="ORF">BO99DRAFT_168139</name>
</gene>